<evidence type="ECO:0000313" key="7">
    <source>
        <dbReference type="Proteomes" id="UP000254924"/>
    </source>
</evidence>
<dbReference type="AlphaFoldDB" id="A0A380KG26"/>
<dbReference type="GO" id="GO:0030272">
    <property type="term" value="F:5-formyltetrahydrofolate cyclo-ligase activity"/>
    <property type="evidence" value="ECO:0007669"/>
    <property type="project" value="UniProtKB-EC"/>
</dbReference>
<keyword evidence="5" id="KW-0460">Magnesium</keyword>
<evidence type="ECO:0000256" key="1">
    <source>
        <dbReference type="ARBA" id="ARBA00010638"/>
    </source>
</evidence>
<dbReference type="Proteomes" id="UP000254924">
    <property type="component" value="Unassembled WGS sequence"/>
</dbReference>
<dbReference type="EC" id="6.3.3.2" evidence="5"/>
<dbReference type="GO" id="GO:0035999">
    <property type="term" value="P:tetrahydrofolate interconversion"/>
    <property type="evidence" value="ECO:0007669"/>
    <property type="project" value="TreeGrafter"/>
</dbReference>
<accession>A0A380KG26</accession>
<dbReference type="NCBIfam" id="TIGR02727">
    <property type="entry name" value="MTHFS_bact"/>
    <property type="match status" value="1"/>
</dbReference>
<keyword evidence="6" id="KW-0436">Ligase</keyword>
<evidence type="ECO:0000256" key="2">
    <source>
        <dbReference type="ARBA" id="ARBA00022741"/>
    </source>
</evidence>
<evidence type="ECO:0000256" key="4">
    <source>
        <dbReference type="PIRSR" id="PIRSR006806-1"/>
    </source>
</evidence>
<proteinExistence type="inferred from homology"/>
<dbReference type="Gene3D" id="3.40.50.10420">
    <property type="entry name" value="NagB/RpiA/CoA transferase-like"/>
    <property type="match status" value="1"/>
</dbReference>
<dbReference type="GO" id="GO:0005524">
    <property type="term" value="F:ATP binding"/>
    <property type="evidence" value="ECO:0007669"/>
    <property type="project" value="UniProtKB-KW"/>
</dbReference>
<feature type="binding site" evidence="4">
    <location>
        <position position="41"/>
    </location>
    <ligand>
        <name>substrate</name>
    </ligand>
</feature>
<keyword evidence="7" id="KW-1185">Reference proteome</keyword>
<dbReference type="SUPFAM" id="SSF100950">
    <property type="entry name" value="NagB/RpiA/CoA transferase-like"/>
    <property type="match status" value="1"/>
</dbReference>
<dbReference type="PANTHER" id="PTHR23407:SF1">
    <property type="entry name" value="5-FORMYLTETRAHYDROFOLATE CYCLO-LIGASE"/>
    <property type="match status" value="1"/>
</dbReference>
<sequence length="167" mass="19031">MIIAKMAEQDKQLKAQRDEELLLDVTKSSSYKDAQVIATYMAFGHEFATLPLIEQAIADGKTVLIPKTYAKGRMIFGEYKKEELMRTNFGLLEPKSELAFPKDKIDLIHVPGVAFNDKGFRVGYGAGYYDRYLADFCGATVSTIYDFQRYSFEEESHDVAVREVFVR</sequence>
<dbReference type="PANTHER" id="PTHR23407">
    <property type="entry name" value="ATPASE INHIBITOR/5-FORMYLTETRAHYDROFOLATE CYCLO-LIGASE"/>
    <property type="match status" value="1"/>
</dbReference>
<gene>
    <name evidence="6" type="primary">yqgN</name>
    <name evidence="6" type="ORF">NCTC12224_02504</name>
</gene>
<comment type="similarity">
    <text evidence="1 5">Belongs to the 5-formyltetrahydrofolate cyclo-ligase family.</text>
</comment>
<keyword evidence="5" id="KW-0479">Metal-binding</keyword>
<organism evidence="6 7">
    <name type="scientific">Streptococcus hyointestinalis</name>
    <dbReference type="NCBI Taxonomy" id="1337"/>
    <lineage>
        <taxon>Bacteria</taxon>
        <taxon>Bacillati</taxon>
        <taxon>Bacillota</taxon>
        <taxon>Bacilli</taxon>
        <taxon>Lactobacillales</taxon>
        <taxon>Streptococcaceae</taxon>
        <taxon>Streptococcus</taxon>
    </lineage>
</organism>
<name>A0A380KG26_9STRE</name>
<evidence type="ECO:0000313" key="6">
    <source>
        <dbReference type="EMBL" id="SUN63534.1"/>
    </source>
</evidence>
<dbReference type="GO" id="GO:0009396">
    <property type="term" value="P:folic acid-containing compound biosynthetic process"/>
    <property type="evidence" value="ECO:0007669"/>
    <property type="project" value="TreeGrafter"/>
</dbReference>
<reference evidence="6 7" key="1">
    <citation type="submission" date="2018-06" db="EMBL/GenBank/DDBJ databases">
        <authorList>
            <consortium name="Pathogen Informatics"/>
            <person name="Doyle S."/>
        </authorList>
    </citation>
    <scope>NUCLEOTIDE SEQUENCE [LARGE SCALE GENOMIC DNA]</scope>
    <source>
        <strain evidence="6 7">NCTC12224</strain>
    </source>
</reference>
<keyword evidence="3 4" id="KW-0067">ATP-binding</keyword>
<protein>
    <recommendedName>
        <fullName evidence="5">5-formyltetrahydrofolate cyclo-ligase</fullName>
        <ecNumber evidence="5">6.3.3.2</ecNumber>
    </recommendedName>
</protein>
<keyword evidence="2 4" id="KW-0547">Nucleotide-binding</keyword>
<dbReference type="GO" id="GO:0046872">
    <property type="term" value="F:metal ion binding"/>
    <property type="evidence" value="ECO:0007669"/>
    <property type="project" value="UniProtKB-KW"/>
</dbReference>
<comment type="cofactor">
    <cofactor evidence="5">
        <name>Mg(2+)</name>
        <dbReference type="ChEBI" id="CHEBI:18420"/>
    </cofactor>
</comment>
<evidence type="ECO:0000256" key="3">
    <source>
        <dbReference type="ARBA" id="ARBA00022840"/>
    </source>
</evidence>
<dbReference type="Pfam" id="PF01812">
    <property type="entry name" value="5-FTHF_cyc-lig"/>
    <property type="match status" value="1"/>
</dbReference>
<dbReference type="InterPro" id="IPR037171">
    <property type="entry name" value="NagB/RpiA_transferase-like"/>
</dbReference>
<dbReference type="EMBL" id="UHFN01000007">
    <property type="protein sequence ID" value="SUN63534.1"/>
    <property type="molecule type" value="Genomic_DNA"/>
</dbReference>
<evidence type="ECO:0000256" key="5">
    <source>
        <dbReference type="RuleBase" id="RU361279"/>
    </source>
</evidence>
<feature type="binding site" evidence="4">
    <location>
        <position position="46"/>
    </location>
    <ligand>
        <name>substrate</name>
    </ligand>
</feature>
<dbReference type="InterPro" id="IPR002698">
    <property type="entry name" value="FTHF_cligase"/>
</dbReference>
<feature type="binding site" evidence="4">
    <location>
        <begin position="121"/>
        <end position="129"/>
    </location>
    <ligand>
        <name>ATP</name>
        <dbReference type="ChEBI" id="CHEBI:30616"/>
    </ligand>
</feature>
<dbReference type="PIRSF" id="PIRSF006806">
    <property type="entry name" value="FTHF_cligase"/>
    <property type="match status" value="1"/>
</dbReference>
<dbReference type="InterPro" id="IPR024185">
    <property type="entry name" value="FTHF_cligase-like_sf"/>
</dbReference>
<comment type="catalytic activity">
    <reaction evidence="5">
        <text>(6S)-5-formyl-5,6,7,8-tetrahydrofolate + ATP = (6R)-5,10-methenyltetrahydrofolate + ADP + phosphate</text>
        <dbReference type="Rhea" id="RHEA:10488"/>
        <dbReference type="ChEBI" id="CHEBI:30616"/>
        <dbReference type="ChEBI" id="CHEBI:43474"/>
        <dbReference type="ChEBI" id="CHEBI:57455"/>
        <dbReference type="ChEBI" id="CHEBI:57457"/>
        <dbReference type="ChEBI" id="CHEBI:456216"/>
        <dbReference type="EC" id="6.3.3.2"/>
    </reaction>
</comment>